<proteinExistence type="predicted"/>
<keyword evidence="2" id="KW-1185">Reference proteome</keyword>
<protein>
    <submittedName>
        <fullName evidence="1">Uncharacterized protein</fullName>
    </submittedName>
</protein>
<comment type="caution">
    <text evidence="1">The sequence shown here is derived from an EMBL/GenBank/DDBJ whole genome shotgun (WGS) entry which is preliminary data.</text>
</comment>
<gene>
    <name evidence="1" type="ORF">HW423_10360</name>
</gene>
<dbReference type="RefSeq" id="WP_218931837.1">
    <property type="nucleotide sequence ID" value="NZ_JACAOA010000044.1"/>
</dbReference>
<evidence type="ECO:0000313" key="1">
    <source>
        <dbReference type="EMBL" id="MBA5730185.1"/>
    </source>
</evidence>
<organism evidence="1 2">
    <name type="scientific">Ruoffia halotolerans</name>
    <dbReference type="NCBI Taxonomy" id="2748684"/>
    <lineage>
        <taxon>Bacteria</taxon>
        <taxon>Bacillati</taxon>
        <taxon>Bacillota</taxon>
        <taxon>Bacilli</taxon>
        <taxon>Lactobacillales</taxon>
        <taxon>Aerococcaceae</taxon>
        <taxon>Ruoffia</taxon>
    </lineage>
</organism>
<dbReference type="AlphaFoldDB" id="A0A839A9I8"/>
<evidence type="ECO:0000313" key="2">
    <source>
        <dbReference type="Proteomes" id="UP000571018"/>
    </source>
</evidence>
<dbReference type="Proteomes" id="UP000571018">
    <property type="component" value="Unassembled WGS sequence"/>
</dbReference>
<sequence length="96" mass="11328">MAVEQIWDAFERLKTIYGEDKKASAEKLINTVSNGSIATKELLEKEFKELTKIGNEFHIRHFENGRKPLESDKFREYLYFRMLSLISHCINSFKIL</sequence>
<dbReference type="EMBL" id="JACAOA010000044">
    <property type="protein sequence ID" value="MBA5730185.1"/>
    <property type="molecule type" value="Genomic_DNA"/>
</dbReference>
<reference evidence="1 2" key="1">
    <citation type="submission" date="2020-06" db="EMBL/GenBank/DDBJ databases">
        <title>Reclassification of Facklamia ignava, Facklamia soureckii and Facklami tabacinasalis as Falseniella iganva gen. nov., comb. nov., Hutsoniella ignava gen. nov., comb. nov., and Ruoffia tabacinasalis gen. nov., comb. nov and description of Ruoffia haltotolerans sp. nov., isolated from hypersaline Inland Sea of Qatar.</title>
        <authorList>
            <person name="Fotedar R."/>
            <person name="Sankaranarayanan K."/>
            <person name="Lawson P."/>
            <person name="Caldwell M."/>
            <person name="Zeyara A."/>
            <person name="Al Malki A."/>
            <person name="Ali M."/>
        </authorList>
    </citation>
    <scope>NUCLEOTIDE SEQUENCE [LARGE SCALE GENOMIC DNA]</scope>
    <source>
        <strain evidence="1 2">INB8</strain>
    </source>
</reference>
<name>A0A839A9I8_9LACT</name>
<accession>A0A839A9I8</accession>